<name>A0ABQ8JC41_DERPT</name>
<proteinExistence type="predicted"/>
<comment type="caution">
    <text evidence="1">The sequence shown here is derived from an EMBL/GenBank/DDBJ whole genome shotgun (WGS) entry which is preliminary data.</text>
</comment>
<dbReference type="Proteomes" id="UP000887458">
    <property type="component" value="Unassembled WGS sequence"/>
</dbReference>
<evidence type="ECO:0000313" key="1">
    <source>
        <dbReference type="EMBL" id="KAH9420169.1"/>
    </source>
</evidence>
<protein>
    <submittedName>
        <fullName evidence="1">Uncharacterized protein</fullName>
    </submittedName>
</protein>
<accession>A0ABQ8JC41</accession>
<gene>
    <name evidence="1" type="ORF">DERP_011503</name>
</gene>
<reference evidence="1 2" key="1">
    <citation type="journal article" date="2018" name="J. Allergy Clin. Immunol.">
        <title>High-quality assembly of Dermatophagoides pteronyssinus genome and transcriptome reveals a wide range of novel allergens.</title>
        <authorList>
            <person name="Liu X.Y."/>
            <person name="Yang K.Y."/>
            <person name="Wang M.Q."/>
            <person name="Kwok J.S."/>
            <person name="Zeng X."/>
            <person name="Yang Z."/>
            <person name="Xiao X.J."/>
            <person name="Lau C.P."/>
            <person name="Li Y."/>
            <person name="Huang Z.M."/>
            <person name="Ba J.G."/>
            <person name="Yim A.K."/>
            <person name="Ouyang C.Y."/>
            <person name="Ngai S.M."/>
            <person name="Chan T.F."/>
            <person name="Leung E.L."/>
            <person name="Liu L."/>
            <person name="Liu Z.G."/>
            <person name="Tsui S.K."/>
        </authorList>
    </citation>
    <scope>NUCLEOTIDE SEQUENCE [LARGE SCALE GENOMIC DNA]</scope>
    <source>
        <strain evidence="1">Derp</strain>
    </source>
</reference>
<evidence type="ECO:0000313" key="2">
    <source>
        <dbReference type="Proteomes" id="UP000887458"/>
    </source>
</evidence>
<sequence>MHGYSKSDYGFEQKKKISLNQIKNSDSDDHLSNVYIYRVMIVFYNNNSRSLIGLQIYLPNTSIVLRPPT</sequence>
<dbReference type="EMBL" id="NJHN03000053">
    <property type="protein sequence ID" value="KAH9420169.1"/>
    <property type="molecule type" value="Genomic_DNA"/>
</dbReference>
<keyword evidence="2" id="KW-1185">Reference proteome</keyword>
<organism evidence="1 2">
    <name type="scientific">Dermatophagoides pteronyssinus</name>
    <name type="common">European house dust mite</name>
    <dbReference type="NCBI Taxonomy" id="6956"/>
    <lineage>
        <taxon>Eukaryota</taxon>
        <taxon>Metazoa</taxon>
        <taxon>Ecdysozoa</taxon>
        <taxon>Arthropoda</taxon>
        <taxon>Chelicerata</taxon>
        <taxon>Arachnida</taxon>
        <taxon>Acari</taxon>
        <taxon>Acariformes</taxon>
        <taxon>Sarcoptiformes</taxon>
        <taxon>Astigmata</taxon>
        <taxon>Psoroptidia</taxon>
        <taxon>Analgoidea</taxon>
        <taxon>Pyroglyphidae</taxon>
        <taxon>Dermatophagoidinae</taxon>
        <taxon>Dermatophagoides</taxon>
    </lineage>
</organism>
<reference evidence="1 2" key="2">
    <citation type="journal article" date="2022" name="Mol. Biol. Evol.">
        <title>Comparative Genomics Reveals Insights into the Divergent Evolution of Astigmatic Mites and Household Pest Adaptations.</title>
        <authorList>
            <person name="Xiong Q."/>
            <person name="Wan A.T."/>
            <person name="Liu X."/>
            <person name="Fung C.S."/>
            <person name="Xiao X."/>
            <person name="Malainual N."/>
            <person name="Hou J."/>
            <person name="Wang L."/>
            <person name="Wang M."/>
            <person name="Yang K.Y."/>
            <person name="Cui Y."/>
            <person name="Leung E.L."/>
            <person name="Nong W."/>
            <person name="Shin S.K."/>
            <person name="Au S.W."/>
            <person name="Jeong K.Y."/>
            <person name="Chew F.T."/>
            <person name="Hui J.H."/>
            <person name="Leung T.F."/>
            <person name="Tungtrongchitr A."/>
            <person name="Zhong N."/>
            <person name="Liu Z."/>
            <person name="Tsui S.K."/>
        </authorList>
    </citation>
    <scope>NUCLEOTIDE SEQUENCE [LARGE SCALE GENOMIC DNA]</scope>
    <source>
        <strain evidence="1">Derp</strain>
    </source>
</reference>